<reference evidence="3" key="1">
    <citation type="submission" date="2017-08" db="EMBL/GenBank/DDBJ databases">
        <title>A dynamic microbial community with high functional redundancy inhabits the cold, oxic subseafloor aquifer.</title>
        <authorList>
            <person name="Tully B.J."/>
            <person name="Wheat C.G."/>
            <person name="Glazer B.T."/>
            <person name="Huber J.A."/>
        </authorList>
    </citation>
    <scope>NUCLEOTIDE SEQUENCE [LARGE SCALE GENOMIC DNA]</scope>
</reference>
<dbReference type="GO" id="GO:0008236">
    <property type="term" value="F:serine-type peptidase activity"/>
    <property type="evidence" value="ECO:0007669"/>
    <property type="project" value="InterPro"/>
</dbReference>
<organism evidence="2 3">
    <name type="scientific">Aerophobetes bacterium</name>
    <dbReference type="NCBI Taxonomy" id="2030807"/>
    <lineage>
        <taxon>Bacteria</taxon>
        <taxon>Candidatus Aerophobota</taxon>
    </lineage>
</organism>
<dbReference type="Gene3D" id="2.120.10.30">
    <property type="entry name" value="TolB, C-terminal domain"/>
    <property type="match status" value="1"/>
</dbReference>
<dbReference type="InterPro" id="IPR050585">
    <property type="entry name" value="Xaa-Pro_dipeptidyl-ppase/CocE"/>
</dbReference>
<dbReference type="Proteomes" id="UP000218775">
    <property type="component" value="Unassembled WGS sequence"/>
</dbReference>
<dbReference type="Pfam" id="PF00326">
    <property type="entry name" value="Peptidase_S9"/>
    <property type="match status" value="1"/>
</dbReference>
<accession>A0A2A4X2X1</accession>
<feature type="domain" description="Peptidase S9 prolyl oligopeptidase catalytic" evidence="1">
    <location>
        <begin position="418"/>
        <end position="625"/>
    </location>
</feature>
<dbReference type="SUPFAM" id="SSF53474">
    <property type="entry name" value="alpha/beta-Hydrolases"/>
    <property type="match status" value="1"/>
</dbReference>
<evidence type="ECO:0000259" key="1">
    <source>
        <dbReference type="Pfam" id="PF00326"/>
    </source>
</evidence>
<sequence length="641" mass="71427">MTKTLTNCGSWPSPYTAPSISERKSKFLEIYADNNHLFFTQVDPAISKNPLLFKYLENHATPIIDPAYTPHTAVHEFGGGSFAAENSLIVFSNKEDGAVYICKNTPSPTLIFQDSNMRFANFCIDPKQQWIFCICENHIGNGQPTNTLVLFDLTKPNIKPQTVHSGYDFYSSPSISPCGGKLAFIAWNHPYMPWDQTELLIAALNSSGSFVSTTRVMDGKNCSLAEPRFARDSTLFFTSNISGFSQIYTYNETVGCERITHLTGDISTPAWVFNLSRFAFLSPTKIAFIITENAIDALMLVDINEKTTSLLNLPFNDYNQIECVDGFIYTVGASAEAEKSLLCISPGTGSFTYVDKHFQPPKNKDMISKPVSIKLNRDQGPLFAFFYPPKSPLFAPLKHEKIPLIVKAHSGPTLHSKPSFQSSIQFWTSRGFAFMEVNYRGSSGYGKDYQNALYGHWGDFDSTDCIEATEFVIKHHNIDPNRIIIKGSSAGGLTVLKSLIASNLFKAGISYYGISDLLAMYYHTDHKFESHYTRRLIGKMSDSSLKKASPLAVANSLKTPLLFFQGGKDKVVPESQSRSMHQALVKNHVPTGFGYFKDEGHGFRARSTLITCLNAEEFFIAKVLNLNLAVSEKSDLIDWDV</sequence>
<protein>
    <recommendedName>
        <fullName evidence="1">Peptidase S9 prolyl oligopeptidase catalytic domain-containing protein</fullName>
    </recommendedName>
</protein>
<dbReference type="PANTHER" id="PTHR43056">
    <property type="entry name" value="PEPTIDASE S9 PROLYL OLIGOPEPTIDASE"/>
    <property type="match status" value="1"/>
</dbReference>
<dbReference type="SUPFAM" id="SSF82171">
    <property type="entry name" value="DPP6 N-terminal domain-like"/>
    <property type="match status" value="1"/>
</dbReference>
<dbReference type="PANTHER" id="PTHR43056:SF5">
    <property type="entry name" value="PEPTIDASE S9 PROLYL OLIGOPEPTIDASE CATALYTIC DOMAIN-CONTAINING PROTEIN"/>
    <property type="match status" value="1"/>
</dbReference>
<proteinExistence type="predicted"/>
<comment type="caution">
    <text evidence="2">The sequence shown here is derived from an EMBL/GenBank/DDBJ whole genome shotgun (WGS) entry which is preliminary data.</text>
</comment>
<gene>
    <name evidence="2" type="ORF">COB21_03625</name>
</gene>
<dbReference type="InterPro" id="IPR001375">
    <property type="entry name" value="Peptidase_S9_cat"/>
</dbReference>
<evidence type="ECO:0000313" key="2">
    <source>
        <dbReference type="EMBL" id="PCI77022.1"/>
    </source>
</evidence>
<name>A0A2A4X2X1_UNCAE</name>
<dbReference type="EMBL" id="NVUK01000021">
    <property type="protein sequence ID" value="PCI77022.1"/>
    <property type="molecule type" value="Genomic_DNA"/>
</dbReference>
<evidence type="ECO:0000313" key="3">
    <source>
        <dbReference type="Proteomes" id="UP000218775"/>
    </source>
</evidence>
<dbReference type="GO" id="GO:0006508">
    <property type="term" value="P:proteolysis"/>
    <property type="evidence" value="ECO:0007669"/>
    <property type="project" value="InterPro"/>
</dbReference>
<dbReference type="InterPro" id="IPR011042">
    <property type="entry name" value="6-blade_b-propeller_TolB-like"/>
</dbReference>
<dbReference type="InterPro" id="IPR029058">
    <property type="entry name" value="AB_hydrolase_fold"/>
</dbReference>
<dbReference type="AlphaFoldDB" id="A0A2A4X2X1"/>
<dbReference type="Gene3D" id="3.40.50.1820">
    <property type="entry name" value="alpha/beta hydrolase"/>
    <property type="match status" value="1"/>
</dbReference>